<dbReference type="PANTHER" id="PTHR22916">
    <property type="entry name" value="GLYCOSYLTRANSFERASE"/>
    <property type="match status" value="1"/>
</dbReference>
<dbReference type="Pfam" id="PF00535">
    <property type="entry name" value="Glycos_transf_2"/>
    <property type="match status" value="1"/>
</dbReference>
<dbReference type="SUPFAM" id="SSF53448">
    <property type="entry name" value="Nucleotide-diphospho-sugar transferases"/>
    <property type="match status" value="1"/>
</dbReference>
<proteinExistence type="predicted"/>
<organism evidence="2 3">
    <name type="scientific">Candidatus Beckwithbacteria bacterium GW2011_GWA2_43_10</name>
    <dbReference type="NCBI Taxonomy" id="1618369"/>
    <lineage>
        <taxon>Bacteria</taxon>
        <taxon>Candidatus Beckwithiibacteriota</taxon>
    </lineage>
</organism>
<protein>
    <submittedName>
        <fullName evidence="2">Glycosyl transferase, family 2</fullName>
    </submittedName>
</protein>
<sequence length="350" mass="40597">MSLKPTISICIPTFNRADYLEQALQSLAQQTIKPFEVIIVDNASTDNTPQIAAKYKKLGFTYVRNPKNLGMVGNYNRCLELARGQYLSFLHSDDLISPTWQETWLETIANHPADFYTCSICIINQHNQPLFIYHTFNHDCLIPAGQVLRQLLLHHCPIIAPTAATVFKTSLLRKIAPFKTKLGTEADVDIFLRLSLQHSLFYKRQILFYHRSHPEQTFDTKKQVKSTGDRLEKIANYFTIVKDFSQTQLQNQPYQRLFILMNVFMTLCSPKLYLSKLKLARKIFPDIFTQTLDWKVFLSVQTLFIFRALLRPITGLRQNIPGQAFRQLPAEKLALRLWSHPDGRESPRRH</sequence>
<dbReference type="InterPro" id="IPR029044">
    <property type="entry name" value="Nucleotide-diphossugar_trans"/>
</dbReference>
<dbReference type="Proteomes" id="UP000034213">
    <property type="component" value="Unassembled WGS sequence"/>
</dbReference>
<evidence type="ECO:0000259" key="1">
    <source>
        <dbReference type="Pfam" id="PF00535"/>
    </source>
</evidence>
<dbReference type="EMBL" id="LCEW01000032">
    <property type="protein sequence ID" value="KKS79552.1"/>
    <property type="molecule type" value="Genomic_DNA"/>
</dbReference>
<keyword evidence="2" id="KW-0808">Transferase</keyword>
<gene>
    <name evidence="2" type="ORF">UV54_C0032G0004</name>
</gene>
<reference evidence="2 3" key="1">
    <citation type="journal article" date="2015" name="Nature">
        <title>rRNA introns, odd ribosomes, and small enigmatic genomes across a large radiation of phyla.</title>
        <authorList>
            <person name="Brown C.T."/>
            <person name="Hug L.A."/>
            <person name="Thomas B.C."/>
            <person name="Sharon I."/>
            <person name="Castelle C.J."/>
            <person name="Singh A."/>
            <person name="Wilkins M.J."/>
            <person name="Williams K.H."/>
            <person name="Banfield J.F."/>
        </authorList>
    </citation>
    <scope>NUCLEOTIDE SEQUENCE [LARGE SCALE GENOMIC DNA]</scope>
</reference>
<accession>A0A0G1C1V9</accession>
<dbReference type="Gene3D" id="3.90.550.10">
    <property type="entry name" value="Spore Coat Polysaccharide Biosynthesis Protein SpsA, Chain A"/>
    <property type="match status" value="1"/>
</dbReference>
<dbReference type="STRING" id="1618369.UV54_C0032G0004"/>
<dbReference type="InterPro" id="IPR001173">
    <property type="entry name" value="Glyco_trans_2-like"/>
</dbReference>
<comment type="caution">
    <text evidence="2">The sequence shown here is derived from an EMBL/GenBank/DDBJ whole genome shotgun (WGS) entry which is preliminary data.</text>
</comment>
<dbReference type="GO" id="GO:0016758">
    <property type="term" value="F:hexosyltransferase activity"/>
    <property type="evidence" value="ECO:0007669"/>
    <property type="project" value="UniProtKB-ARBA"/>
</dbReference>
<evidence type="ECO:0000313" key="2">
    <source>
        <dbReference type="EMBL" id="KKS79552.1"/>
    </source>
</evidence>
<name>A0A0G1C1V9_9BACT</name>
<dbReference type="CDD" id="cd00761">
    <property type="entry name" value="Glyco_tranf_GTA_type"/>
    <property type="match status" value="1"/>
</dbReference>
<dbReference type="AlphaFoldDB" id="A0A0G1C1V9"/>
<feature type="domain" description="Glycosyltransferase 2-like" evidence="1">
    <location>
        <begin position="8"/>
        <end position="157"/>
    </location>
</feature>
<dbReference type="PANTHER" id="PTHR22916:SF3">
    <property type="entry name" value="UDP-GLCNAC:BETAGAL BETA-1,3-N-ACETYLGLUCOSAMINYLTRANSFERASE-LIKE PROTEIN 1"/>
    <property type="match status" value="1"/>
</dbReference>
<evidence type="ECO:0000313" key="3">
    <source>
        <dbReference type="Proteomes" id="UP000034213"/>
    </source>
</evidence>